<evidence type="ECO:0000259" key="1">
    <source>
        <dbReference type="Pfam" id="PF10543"/>
    </source>
</evidence>
<proteinExistence type="predicted"/>
<dbReference type="EMBL" id="QRYW01000035">
    <property type="protein sequence ID" value="RGV21396.1"/>
    <property type="molecule type" value="Genomic_DNA"/>
</dbReference>
<sequence>MADLQLIQSKIYEIRGHKVMIDRDLAELYQVTTGNLNKSVQRNIKRFPSDFMFQLTKEEFDQLKTNLIFQNGISNWGGTRKLPYAFTEQGLAMLSGILSSDTAIQVNINIMRAFVAVRRLISNPPVDKNAELREEMKKLKDYMEEIFADQNDINEDTRIQLELLTSSTCHPKIIFK</sequence>
<comment type="caution">
    <text evidence="2">The sequence shown here is derived from an EMBL/GenBank/DDBJ whole genome shotgun (WGS) entry which is preliminary data.</text>
</comment>
<evidence type="ECO:0000313" key="3">
    <source>
        <dbReference type="Proteomes" id="UP000283426"/>
    </source>
</evidence>
<dbReference type="InterPro" id="IPR018873">
    <property type="entry name" value="KilA-N_DNA-bd_domain"/>
</dbReference>
<dbReference type="RefSeq" id="WP_118108342.1">
    <property type="nucleotide sequence ID" value="NZ_QRYW01000035.1"/>
</dbReference>
<dbReference type="Proteomes" id="UP000283426">
    <property type="component" value="Unassembled WGS sequence"/>
</dbReference>
<accession>A0A412W8L3</accession>
<gene>
    <name evidence="2" type="ORF">DWW24_15015</name>
</gene>
<reference evidence="2 3" key="1">
    <citation type="submission" date="2018-08" db="EMBL/GenBank/DDBJ databases">
        <title>A genome reference for cultivated species of the human gut microbiota.</title>
        <authorList>
            <person name="Zou Y."/>
            <person name="Xue W."/>
            <person name="Luo G."/>
        </authorList>
    </citation>
    <scope>NUCLEOTIDE SEQUENCE [LARGE SCALE GENOMIC DNA]</scope>
    <source>
        <strain evidence="2 3">AF14-6AC</strain>
    </source>
</reference>
<protein>
    <submittedName>
        <fullName evidence="2">ORF6N domain-containing protein</fullName>
    </submittedName>
</protein>
<dbReference type="Pfam" id="PF10543">
    <property type="entry name" value="ORF6N"/>
    <property type="match status" value="1"/>
</dbReference>
<name>A0A412W8L3_9BACT</name>
<feature type="domain" description="KilA-N DNA-binding" evidence="1">
    <location>
        <begin position="9"/>
        <end position="97"/>
    </location>
</feature>
<organism evidence="2 3">
    <name type="scientific">Odoribacter splanchnicus</name>
    <dbReference type="NCBI Taxonomy" id="28118"/>
    <lineage>
        <taxon>Bacteria</taxon>
        <taxon>Pseudomonadati</taxon>
        <taxon>Bacteroidota</taxon>
        <taxon>Bacteroidia</taxon>
        <taxon>Bacteroidales</taxon>
        <taxon>Odoribacteraceae</taxon>
        <taxon>Odoribacter</taxon>
    </lineage>
</organism>
<dbReference type="AlphaFoldDB" id="A0A412W8L3"/>
<evidence type="ECO:0000313" key="2">
    <source>
        <dbReference type="EMBL" id="RGV21396.1"/>
    </source>
</evidence>